<evidence type="ECO:0000313" key="2">
    <source>
        <dbReference type="Proteomes" id="UP001146351"/>
    </source>
</evidence>
<proteinExistence type="predicted"/>
<gene>
    <name evidence="1" type="ORF">N7492_004139</name>
</gene>
<keyword evidence="2" id="KW-1185">Reference proteome</keyword>
<accession>A0A9W9IKX6</accession>
<dbReference type="InterPro" id="IPR051035">
    <property type="entry name" value="Mito_inheritance_9"/>
</dbReference>
<dbReference type="AlphaFoldDB" id="A0A9W9IKX6"/>
<protein>
    <submittedName>
        <fullName evidence="1">Uncharacterized protein</fullName>
    </submittedName>
</protein>
<reference evidence="1" key="2">
    <citation type="journal article" date="2023" name="IMA Fungus">
        <title>Comparative genomic study of the Penicillium genus elucidates a diverse pangenome and 15 lateral gene transfer events.</title>
        <authorList>
            <person name="Petersen C."/>
            <person name="Sorensen T."/>
            <person name="Nielsen M.R."/>
            <person name="Sondergaard T.E."/>
            <person name="Sorensen J.L."/>
            <person name="Fitzpatrick D.A."/>
            <person name="Frisvad J.C."/>
            <person name="Nielsen K.L."/>
        </authorList>
    </citation>
    <scope>NUCLEOTIDE SEQUENCE</scope>
    <source>
        <strain evidence="1">IBT 21917</strain>
    </source>
</reference>
<dbReference type="PANTHER" id="PTHR36091:SF2">
    <property type="entry name" value="AMINOGLYCOSIDE PHOSPHOTRANSFERASE DOMAIN-CONTAINING PROTEIN"/>
    <property type="match status" value="1"/>
</dbReference>
<dbReference type="GO" id="GO:0005739">
    <property type="term" value="C:mitochondrion"/>
    <property type="evidence" value="ECO:0007669"/>
    <property type="project" value="TreeGrafter"/>
</dbReference>
<name>A0A9W9IKX6_9EURO</name>
<sequence>MTGAQKEMAYLQQFGQPLHAFQRIRREGYKYEKQSHLDHIATLRQYLKIAPYLVPYLHRHVLRHPDLEITGLIDWQHSAIRPWFLACGVPNAFQNWGDDISESMQKPMLPPDLDKLNNQERSCQEELFRRRQVHYLYWAKSASSSPIHFASLAYVGSILRRRIHEHASRPWEGDNVTRNESFNIKYIKILQADLVRLTQERENVIEVETDHLCPVSFGEEESEHIIELGAAEEEADEHFQYCTEALRIGSDGWVPVERFDEAKERTREVKAVALEAADSEEERALMEEHWILDGFDESVYF</sequence>
<dbReference type="Proteomes" id="UP001146351">
    <property type="component" value="Unassembled WGS sequence"/>
</dbReference>
<dbReference type="PANTHER" id="PTHR36091">
    <property type="entry name" value="ALTERED INHERITANCE OF MITOCHONDRIA PROTEIN 9, MITOCHONDRIAL"/>
    <property type="match status" value="1"/>
</dbReference>
<dbReference type="OrthoDB" id="10003767at2759"/>
<organism evidence="1 2">
    <name type="scientific">Penicillium capsulatum</name>
    <dbReference type="NCBI Taxonomy" id="69766"/>
    <lineage>
        <taxon>Eukaryota</taxon>
        <taxon>Fungi</taxon>
        <taxon>Dikarya</taxon>
        <taxon>Ascomycota</taxon>
        <taxon>Pezizomycotina</taxon>
        <taxon>Eurotiomycetes</taxon>
        <taxon>Eurotiomycetidae</taxon>
        <taxon>Eurotiales</taxon>
        <taxon>Aspergillaceae</taxon>
        <taxon>Penicillium</taxon>
    </lineage>
</organism>
<evidence type="ECO:0000313" key="1">
    <source>
        <dbReference type="EMBL" id="KAJ5180929.1"/>
    </source>
</evidence>
<reference evidence="1" key="1">
    <citation type="submission" date="2022-11" db="EMBL/GenBank/DDBJ databases">
        <authorList>
            <person name="Petersen C."/>
        </authorList>
    </citation>
    <scope>NUCLEOTIDE SEQUENCE</scope>
    <source>
        <strain evidence="1">IBT 21917</strain>
    </source>
</reference>
<dbReference type="EMBL" id="JAPQKO010000002">
    <property type="protein sequence ID" value="KAJ5180929.1"/>
    <property type="molecule type" value="Genomic_DNA"/>
</dbReference>
<comment type="caution">
    <text evidence="1">The sequence shown here is derived from an EMBL/GenBank/DDBJ whole genome shotgun (WGS) entry which is preliminary data.</text>
</comment>